<dbReference type="Proteomes" id="UP001165648">
    <property type="component" value="Unassembled WGS sequence"/>
</dbReference>
<evidence type="ECO:0000256" key="2">
    <source>
        <dbReference type="ARBA" id="ARBA00023315"/>
    </source>
</evidence>
<sequence>MRQKDTVLNYAGKEEAIFTLTQVSVEAAPLLSSLHHAAFAGHEPWTQTAFEQVLTMPGVEAWLVCIKAYQIAEEEPAEALPVGFIVCRFVLDEGEILSLGVHPHWRRRGVARHLLGHLVQRAHDEGITLFLEVRRGNHKARLLYEQTGFQQVAIRSCYYDDGEDARLLRFLPDTK</sequence>
<organism evidence="4 5">
    <name type="scientific">Bombella saccharophila</name>
    <dbReference type="NCBI Taxonomy" id="2967338"/>
    <lineage>
        <taxon>Bacteria</taxon>
        <taxon>Pseudomonadati</taxon>
        <taxon>Pseudomonadota</taxon>
        <taxon>Alphaproteobacteria</taxon>
        <taxon>Acetobacterales</taxon>
        <taxon>Acetobacteraceae</taxon>
        <taxon>Bombella</taxon>
    </lineage>
</organism>
<dbReference type="PROSITE" id="PS51186">
    <property type="entry name" value="GNAT"/>
    <property type="match status" value="1"/>
</dbReference>
<dbReference type="CDD" id="cd04301">
    <property type="entry name" value="NAT_SF"/>
    <property type="match status" value="1"/>
</dbReference>
<dbReference type="NCBIfam" id="TIGR01575">
    <property type="entry name" value="rimI"/>
    <property type="match status" value="1"/>
</dbReference>
<accession>A0ABT3W852</accession>
<dbReference type="PANTHER" id="PTHR43877">
    <property type="entry name" value="AMINOALKYLPHOSPHONATE N-ACETYLTRANSFERASE-RELATED-RELATED"/>
    <property type="match status" value="1"/>
</dbReference>
<comment type="caution">
    <text evidence="4">The sequence shown here is derived from an EMBL/GenBank/DDBJ whole genome shotgun (WGS) entry which is preliminary data.</text>
</comment>
<reference evidence="4 5" key="1">
    <citation type="submission" date="2022-07" db="EMBL/GenBank/DDBJ databases">
        <title>Bombella genomes.</title>
        <authorList>
            <person name="Harer L."/>
            <person name="Styblova S."/>
            <person name="Ehrmann M."/>
        </authorList>
    </citation>
    <scope>NUCLEOTIDE SEQUENCE [LARGE SCALE GENOMIC DNA]</scope>
    <source>
        <strain evidence="4 5">TMW 2.2558</strain>
    </source>
</reference>
<evidence type="ECO:0000313" key="5">
    <source>
        <dbReference type="Proteomes" id="UP001165648"/>
    </source>
</evidence>
<dbReference type="InterPro" id="IPR050832">
    <property type="entry name" value="Bact_Acetyltransf"/>
</dbReference>
<evidence type="ECO:0000256" key="1">
    <source>
        <dbReference type="ARBA" id="ARBA00022679"/>
    </source>
</evidence>
<gene>
    <name evidence="4" type="primary">rimI</name>
    <name evidence="4" type="ORF">NQF64_08430</name>
</gene>
<keyword evidence="1 4" id="KW-0808">Transferase</keyword>
<keyword evidence="4" id="KW-0689">Ribosomal protein</keyword>
<feature type="domain" description="N-acetyltransferase" evidence="3">
    <location>
        <begin position="18"/>
        <end position="172"/>
    </location>
</feature>
<dbReference type="EMBL" id="JANIDW010000005">
    <property type="protein sequence ID" value="MCX5615264.1"/>
    <property type="molecule type" value="Genomic_DNA"/>
</dbReference>
<proteinExistence type="predicted"/>
<dbReference type="GO" id="GO:0008999">
    <property type="term" value="F:protein-N-terminal-alanine acetyltransferase activity"/>
    <property type="evidence" value="ECO:0007669"/>
    <property type="project" value="UniProtKB-EC"/>
</dbReference>
<dbReference type="SUPFAM" id="SSF55729">
    <property type="entry name" value="Acyl-CoA N-acyltransferases (Nat)"/>
    <property type="match status" value="1"/>
</dbReference>
<dbReference type="EC" id="2.3.1.266" evidence="4"/>
<dbReference type="InterPro" id="IPR016181">
    <property type="entry name" value="Acyl_CoA_acyltransferase"/>
</dbReference>
<protein>
    <submittedName>
        <fullName evidence="4">Ribosomal protein S18-alanine N-acetyltransferase</fullName>
        <ecNumber evidence="4">2.3.1.266</ecNumber>
    </submittedName>
</protein>
<dbReference type="Gene3D" id="3.40.630.30">
    <property type="match status" value="1"/>
</dbReference>
<evidence type="ECO:0000259" key="3">
    <source>
        <dbReference type="PROSITE" id="PS51186"/>
    </source>
</evidence>
<evidence type="ECO:0000313" key="4">
    <source>
        <dbReference type="EMBL" id="MCX5615264.1"/>
    </source>
</evidence>
<dbReference type="Pfam" id="PF00583">
    <property type="entry name" value="Acetyltransf_1"/>
    <property type="match status" value="1"/>
</dbReference>
<dbReference type="InterPro" id="IPR000182">
    <property type="entry name" value="GNAT_dom"/>
</dbReference>
<dbReference type="InterPro" id="IPR006464">
    <property type="entry name" value="AcTrfase_RimI/Ard1"/>
</dbReference>
<keyword evidence="2 4" id="KW-0012">Acyltransferase</keyword>
<name>A0ABT3W852_9PROT</name>
<keyword evidence="5" id="KW-1185">Reference proteome</keyword>
<dbReference type="RefSeq" id="WP_180794248.1">
    <property type="nucleotide sequence ID" value="NZ_JANIDW010000005.1"/>
</dbReference>
<keyword evidence="4" id="KW-0687">Ribonucleoprotein</keyword>
<dbReference type="GO" id="GO:0005840">
    <property type="term" value="C:ribosome"/>
    <property type="evidence" value="ECO:0007669"/>
    <property type="project" value="UniProtKB-KW"/>
</dbReference>